<reference evidence="2" key="1">
    <citation type="submission" date="2017-02" db="UniProtKB">
        <authorList>
            <consortium name="WormBaseParasite"/>
        </authorList>
    </citation>
    <scope>IDENTIFICATION</scope>
</reference>
<protein>
    <submittedName>
        <fullName evidence="2">Ras-associating domain-containing protein</fullName>
    </submittedName>
</protein>
<evidence type="ECO:0000313" key="1">
    <source>
        <dbReference type="Proteomes" id="UP000046392"/>
    </source>
</evidence>
<dbReference type="Proteomes" id="UP000046392">
    <property type="component" value="Unplaced"/>
</dbReference>
<organism evidence="1 2">
    <name type="scientific">Strongyloides papillosus</name>
    <name type="common">Intestinal threadworm</name>
    <dbReference type="NCBI Taxonomy" id="174720"/>
    <lineage>
        <taxon>Eukaryota</taxon>
        <taxon>Metazoa</taxon>
        <taxon>Ecdysozoa</taxon>
        <taxon>Nematoda</taxon>
        <taxon>Chromadorea</taxon>
        <taxon>Rhabditida</taxon>
        <taxon>Tylenchina</taxon>
        <taxon>Panagrolaimomorpha</taxon>
        <taxon>Strongyloidoidea</taxon>
        <taxon>Strongyloididae</taxon>
        <taxon>Strongyloides</taxon>
    </lineage>
</organism>
<evidence type="ECO:0000313" key="2">
    <source>
        <dbReference type="WBParaSite" id="SPAL_0000801500.1"/>
    </source>
</evidence>
<dbReference type="WBParaSite" id="SPAL_0000801500.1">
    <property type="protein sequence ID" value="SPAL_0000801500.1"/>
    <property type="gene ID" value="SPAL_0000801500"/>
</dbReference>
<proteinExistence type="predicted"/>
<keyword evidence="1" id="KW-1185">Reference proteome</keyword>
<accession>A0A0N5BQ44</accession>
<name>A0A0N5BQ44_STREA</name>
<sequence length="242" mass="27446">MESSKFHVLKVLDESTTDLEHDPINIKKWSSVACDLIHIFGEWKLKDLTCKNINTEMKKQIDHLHVGEKMDILMKIEIPNNISKAFSILEKYGKILQLPSITYIHVLVIRLNKEIQLLKDVPDLDNVVEWKNFISIMNKNTIMTSTPISSPMSQFSTTRKLLPLASPSSISCISDGLNESLNTSKFQKDTVELPTKISCQKITTESELHIAVKNGVDCRFSLSSVVENGLMTGYIYILTDYI</sequence>
<dbReference type="AlphaFoldDB" id="A0A0N5BQ44"/>